<gene>
    <name evidence="1" type="ORF">BGW38_001009</name>
</gene>
<name>A0A9P6FU17_9FUNG</name>
<dbReference type="AlphaFoldDB" id="A0A9P6FU17"/>
<dbReference type="InterPro" id="IPR010667">
    <property type="entry name" value="Phage_T4_Gp19"/>
</dbReference>
<keyword evidence="2" id="KW-1185">Reference proteome</keyword>
<dbReference type="OrthoDB" id="2393245at2759"/>
<dbReference type="GO" id="GO:0005198">
    <property type="term" value="F:structural molecule activity"/>
    <property type="evidence" value="ECO:0007669"/>
    <property type="project" value="InterPro"/>
</dbReference>
<protein>
    <submittedName>
        <fullName evidence="1">Uncharacterized protein</fullName>
    </submittedName>
</protein>
<accession>A0A9P6FU17</accession>
<dbReference type="Proteomes" id="UP000780801">
    <property type="component" value="Unassembled WGS sequence"/>
</dbReference>
<feature type="non-terminal residue" evidence="1">
    <location>
        <position position="107"/>
    </location>
</feature>
<dbReference type="Pfam" id="PF06841">
    <property type="entry name" value="Phage_T4_gp19"/>
    <property type="match status" value="1"/>
</dbReference>
<evidence type="ECO:0000313" key="1">
    <source>
        <dbReference type="EMBL" id="KAF9581838.1"/>
    </source>
</evidence>
<sequence>MGTIDPIPTYRYRVRVGDEEMVFNSVSGLDTINDTVENKDGEGAWFQMPGQRTEMSISLKKGIFRGQTGFYDWISSVSHGTVEKKDLLYPCYGNEWWPGYQSFPRLK</sequence>
<evidence type="ECO:0000313" key="2">
    <source>
        <dbReference type="Proteomes" id="UP000780801"/>
    </source>
</evidence>
<comment type="caution">
    <text evidence="1">The sequence shown here is derived from an EMBL/GenBank/DDBJ whole genome shotgun (WGS) entry which is preliminary data.</text>
</comment>
<dbReference type="EMBL" id="JAABOA010001303">
    <property type="protein sequence ID" value="KAF9581838.1"/>
    <property type="molecule type" value="Genomic_DNA"/>
</dbReference>
<proteinExistence type="predicted"/>
<reference evidence="1" key="1">
    <citation type="journal article" date="2020" name="Fungal Divers.">
        <title>Resolving the Mortierellaceae phylogeny through synthesis of multi-gene phylogenetics and phylogenomics.</title>
        <authorList>
            <person name="Vandepol N."/>
            <person name="Liber J."/>
            <person name="Desiro A."/>
            <person name="Na H."/>
            <person name="Kennedy M."/>
            <person name="Barry K."/>
            <person name="Grigoriev I.V."/>
            <person name="Miller A.N."/>
            <person name="O'Donnell K."/>
            <person name="Stajich J.E."/>
            <person name="Bonito G."/>
        </authorList>
    </citation>
    <scope>NUCLEOTIDE SEQUENCE</scope>
    <source>
        <strain evidence="1">KOD1015</strain>
    </source>
</reference>
<organism evidence="1 2">
    <name type="scientific">Lunasporangiospora selenospora</name>
    <dbReference type="NCBI Taxonomy" id="979761"/>
    <lineage>
        <taxon>Eukaryota</taxon>
        <taxon>Fungi</taxon>
        <taxon>Fungi incertae sedis</taxon>
        <taxon>Mucoromycota</taxon>
        <taxon>Mortierellomycotina</taxon>
        <taxon>Mortierellomycetes</taxon>
        <taxon>Mortierellales</taxon>
        <taxon>Mortierellaceae</taxon>
        <taxon>Lunasporangiospora</taxon>
    </lineage>
</organism>